<dbReference type="AlphaFoldDB" id="A0A9W8BCW8"/>
<evidence type="ECO:0000259" key="3">
    <source>
        <dbReference type="PROSITE" id="PS51704"/>
    </source>
</evidence>
<feature type="domain" description="GP-PDE" evidence="3">
    <location>
        <begin position="703"/>
        <end position="1016"/>
    </location>
</feature>
<name>A0A9W8BCW8_9FUNG</name>
<dbReference type="OrthoDB" id="197419at2759"/>
<dbReference type="GO" id="GO:0046475">
    <property type="term" value="P:glycerophospholipid catabolic process"/>
    <property type="evidence" value="ECO:0007669"/>
    <property type="project" value="TreeGrafter"/>
</dbReference>
<comment type="caution">
    <text evidence="4">The sequence shown here is derived from an EMBL/GenBank/DDBJ whole genome shotgun (WGS) entry which is preliminary data.</text>
</comment>
<feature type="region of interest" description="Disordered" evidence="2">
    <location>
        <begin position="660"/>
        <end position="704"/>
    </location>
</feature>
<dbReference type="PANTHER" id="PTHR22958">
    <property type="entry name" value="GLYCEROPHOSPHORYL DIESTER PHOSPHODIESTERASE"/>
    <property type="match status" value="1"/>
</dbReference>
<dbReference type="Pfam" id="PF03009">
    <property type="entry name" value="GDPD"/>
    <property type="match status" value="1"/>
</dbReference>
<dbReference type="Proteomes" id="UP001150907">
    <property type="component" value="Unassembled WGS sequence"/>
</dbReference>
<dbReference type="Gene3D" id="3.20.20.190">
    <property type="entry name" value="Phosphatidylinositol (PI) phosphodiesterase"/>
    <property type="match status" value="1"/>
</dbReference>
<accession>A0A9W8BCW8</accession>
<evidence type="ECO:0000313" key="5">
    <source>
        <dbReference type="Proteomes" id="UP001150907"/>
    </source>
</evidence>
<evidence type="ECO:0000256" key="1">
    <source>
        <dbReference type="ARBA" id="ARBA00022801"/>
    </source>
</evidence>
<dbReference type="EC" id="3.1.4.46" evidence="4"/>
<organism evidence="4 5">
    <name type="scientific">Coemansia thaxteri</name>
    <dbReference type="NCBI Taxonomy" id="2663907"/>
    <lineage>
        <taxon>Eukaryota</taxon>
        <taxon>Fungi</taxon>
        <taxon>Fungi incertae sedis</taxon>
        <taxon>Zoopagomycota</taxon>
        <taxon>Kickxellomycotina</taxon>
        <taxon>Kickxellomycetes</taxon>
        <taxon>Kickxellales</taxon>
        <taxon>Kickxellaceae</taxon>
        <taxon>Coemansia</taxon>
    </lineage>
</organism>
<reference evidence="4" key="1">
    <citation type="submission" date="2022-07" db="EMBL/GenBank/DDBJ databases">
        <title>Phylogenomic reconstructions and comparative analyses of Kickxellomycotina fungi.</title>
        <authorList>
            <person name="Reynolds N.K."/>
            <person name="Stajich J.E."/>
            <person name="Barry K."/>
            <person name="Grigoriev I.V."/>
            <person name="Crous P."/>
            <person name="Smith M.E."/>
        </authorList>
    </citation>
    <scope>NUCLEOTIDE SEQUENCE</scope>
    <source>
        <strain evidence="4">IMI 214461</strain>
    </source>
</reference>
<dbReference type="CDD" id="cd08572">
    <property type="entry name" value="GDPD_GDE5_like"/>
    <property type="match status" value="1"/>
</dbReference>
<dbReference type="PANTHER" id="PTHR22958:SF1">
    <property type="entry name" value="GLYCEROPHOSPHOCHOLINE PHOSPHODIESTERASE GPCPD1"/>
    <property type="match status" value="1"/>
</dbReference>
<gene>
    <name evidence="4" type="primary">GDE1</name>
    <name evidence="4" type="ORF">H4R26_003323</name>
</gene>
<dbReference type="InterPro" id="IPR030395">
    <property type="entry name" value="GP_PDE_dom"/>
</dbReference>
<keyword evidence="1 4" id="KW-0378">Hydrolase</keyword>
<dbReference type="InterPro" id="IPR051578">
    <property type="entry name" value="GDPD"/>
</dbReference>
<evidence type="ECO:0000313" key="4">
    <source>
        <dbReference type="EMBL" id="KAJ2002982.1"/>
    </source>
</evidence>
<evidence type="ECO:0000256" key="2">
    <source>
        <dbReference type="SAM" id="MobiDB-lite"/>
    </source>
</evidence>
<proteinExistence type="predicted"/>
<dbReference type="EMBL" id="JANBQF010000255">
    <property type="protein sequence ID" value="KAJ2002982.1"/>
    <property type="molecule type" value="Genomic_DNA"/>
</dbReference>
<dbReference type="InterPro" id="IPR036770">
    <property type="entry name" value="Ankyrin_rpt-contain_sf"/>
</dbReference>
<dbReference type="GO" id="GO:0047389">
    <property type="term" value="F:glycerophosphocholine phosphodiesterase activity"/>
    <property type="evidence" value="ECO:0007669"/>
    <property type="project" value="TreeGrafter"/>
</dbReference>
<dbReference type="InterPro" id="IPR017946">
    <property type="entry name" value="PLC-like_Pdiesterase_TIM-brl"/>
</dbReference>
<dbReference type="SUPFAM" id="SSF51695">
    <property type="entry name" value="PLC-like phosphodiesterases"/>
    <property type="match status" value="1"/>
</dbReference>
<dbReference type="Gene3D" id="1.25.40.20">
    <property type="entry name" value="Ankyrin repeat-containing domain"/>
    <property type="match status" value="2"/>
</dbReference>
<feature type="compositionally biased region" description="Low complexity" evidence="2">
    <location>
        <begin position="660"/>
        <end position="672"/>
    </location>
</feature>
<sequence>MQTDIVPAHMLGIVDIVRAVENVVKAAGEYADELAFEARKVSTYLKSVDSMGMLVRVRQVLALVEDIESRMQAVIRYGWVVEREWSEYVVAAGPEGSRKGLRAGVFSSGHLRSLDTWHAVLTNAIARMRARLEDGGTQQRSAAEGGGQQWDSTGVVYAPNPMHWSTEYVLEKAKGERAKKRRADSWLDAVPQITHTRPGHKPCIQATDIRRRNALHYAAQSSGDLLWLKRLNYLDLQDLRQQTVAVRAASLGAADLSGDTPLSIAARTGNAAGVRYIVDESGVEASSGALVDAALAAYDAGQAECLPAIVARVVAHADGVALATSMAAFYGFDGLFDLICTAHASTELAVAPPCAGDDVCSELGRIMQRTGGCTMFHLAVLNGRTETASRAHRQTAFRWMPDAPAKDSASALGRRAFDPHARDDAHVTALDVANFFGHRACADVLLTTYPTLHPVLMAVQAPSDAPLCATGAEATRRAVSASPDSFTVFVGVGANDTRQRASAPGLVLHGEAVQTMLDNIGLPRSTRLLLRIDSEEGMEVSNTHGWVADATVLTQGPLAWRVPAHFQTVHPESFVLKLDLLALADHALLPSASEYKAVAHAVLALPPVNERIPARAGPVCAPGASYLRAIFTSVASSDVVAEANLEVVVAAPYARRQAAGSASTSPASSVGSDKFGGSSASSDTLVGANSPNGSPSGKHTCTTQIYGHRGSGMNCAPFVLPRRLQLGENTVLSMQKAVRDGAAAVEFDVQLTRDLVPVVYHDWIVAETNMDIPVSALTLTQFMACNPRNRPLLSRPRSRDSLRSPDAAAAIVAGHACRPIHVANSESTVQAPFATLRDLFELLPSSVGFDIEVKYPMPDEADEFGVCSTFEINLFVDRILDVVYEHLPPPTSSGPRRHIVFTSFHPDICLLLAHKVNGDIPVMLLTDAGMSAMADCRCNSIETAVRLCKWAGLAGLVSHVAPISQSPRVALLVRRHGLALATYGELNNHAEHVRQQQAYGVDIVIADDVRAARSALG</sequence>
<dbReference type="PROSITE" id="PS51704">
    <property type="entry name" value="GP_PDE"/>
    <property type="match status" value="1"/>
</dbReference>
<protein>
    <submittedName>
        <fullName evidence="4">Glycerophosphocholine phosphodiesterase</fullName>
        <ecNumber evidence="4">3.1.4.46</ecNumber>
    </submittedName>
</protein>
<dbReference type="SUPFAM" id="SSF48403">
    <property type="entry name" value="Ankyrin repeat"/>
    <property type="match status" value="1"/>
</dbReference>
<keyword evidence="5" id="KW-1185">Reference proteome</keyword>
<feature type="compositionally biased region" description="Polar residues" evidence="2">
    <location>
        <begin position="678"/>
        <end position="704"/>
    </location>
</feature>
<dbReference type="GO" id="GO:0008889">
    <property type="term" value="F:glycerophosphodiester phosphodiesterase activity"/>
    <property type="evidence" value="ECO:0007669"/>
    <property type="project" value="UniProtKB-EC"/>
</dbReference>